<comment type="similarity">
    <text evidence="1">Belongs to the membrane fusion protein (MFP) (TC 8.A.1) family.</text>
</comment>
<dbReference type="Gene3D" id="2.40.50.100">
    <property type="match status" value="1"/>
</dbReference>
<dbReference type="PANTHER" id="PTHR30097">
    <property type="entry name" value="CATION EFFLUX SYSTEM PROTEIN CUSB"/>
    <property type="match status" value="1"/>
</dbReference>
<reference evidence="7 8" key="1">
    <citation type="submission" date="2019-06" db="EMBL/GenBank/DDBJ databases">
        <title>Draft genome of Aliikangiella marina GYP-15.</title>
        <authorList>
            <person name="Wang G."/>
        </authorList>
    </citation>
    <scope>NUCLEOTIDE SEQUENCE [LARGE SCALE GENOMIC DNA]</scope>
    <source>
        <strain evidence="7 8">GYP-15</strain>
    </source>
</reference>
<dbReference type="Gene3D" id="2.40.420.20">
    <property type="match status" value="1"/>
</dbReference>
<accession>A0A545TJI9</accession>
<keyword evidence="8" id="KW-1185">Reference proteome</keyword>
<organism evidence="7 8">
    <name type="scientific">Aliikangiella marina</name>
    <dbReference type="NCBI Taxonomy" id="1712262"/>
    <lineage>
        <taxon>Bacteria</taxon>
        <taxon>Pseudomonadati</taxon>
        <taxon>Pseudomonadota</taxon>
        <taxon>Gammaproteobacteria</taxon>
        <taxon>Oceanospirillales</taxon>
        <taxon>Pleioneaceae</taxon>
        <taxon>Aliikangiella</taxon>
    </lineage>
</organism>
<feature type="domain" description="CzcB-like barrel-sandwich hybrid" evidence="6">
    <location>
        <begin position="111"/>
        <end position="244"/>
    </location>
</feature>
<keyword evidence="4" id="KW-0732">Signal</keyword>
<evidence type="ECO:0000256" key="3">
    <source>
        <dbReference type="SAM" id="MobiDB-lite"/>
    </source>
</evidence>
<dbReference type="GO" id="GO:0060003">
    <property type="term" value="P:copper ion export"/>
    <property type="evidence" value="ECO:0007669"/>
    <property type="project" value="TreeGrafter"/>
</dbReference>
<dbReference type="PANTHER" id="PTHR30097:SF15">
    <property type="entry name" value="CATION EFFLUX SYSTEM PROTEIN CUSB"/>
    <property type="match status" value="1"/>
</dbReference>
<feature type="chain" id="PRO_5022232979" evidence="4">
    <location>
        <begin position="22"/>
        <end position="401"/>
    </location>
</feature>
<evidence type="ECO:0000313" key="7">
    <source>
        <dbReference type="EMBL" id="TQV77331.1"/>
    </source>
</evidence>
<evidence type="ECO:0000256" key="2">
    <source>
        <dbReference type="ARBA" id="ARBA00022448"/>
    </source>
</evidence>
<protein>
    <submittedName>
        <fullName evidence="7">Efflux RND transporter periplasmic adaptor subunit</fullName>
    </submittedName>
</protein>
<comment type="caution">
    <text evidence="7">The sequence shown here is derived from an EMBL/GenBank/DDBJ whole genome shotgun (WGS) entry which is preliminary data.</text>
</comment>
<keyword evidence="2" id="KW-0813">Transport</keyword>
<evidence type="ECO:0000259" key="5">
    <source>
        <dbReference type="Pfam" id="PF25954"/>
    </source>
</evidence>
<dbReference type="InterPro" id="IPR006143">
    <property type="entry name" value="RND_pump_MFP"/>
</dbReference>
<dbReference type="InterPro" id="IPR058792">
    <property type="entry name" value="Beta-barrel_RND_2"/>
</dbReference>
<sequence>MKKITFIFLTLLAIQASNVPASETQEDEQVHSSHKDDGKEHKHGEDSHEKDEHKHNEDSHGEEEHEAKETSLTSEQIQLAGIKISTLVPKSLNYQVYAPGEIKANGYTSYLVSPRVDSVVLKRHASLGDHIAVGQPLVTLFSESVAEAQAQYQIANGEWLRVKRLGRKAVGDKRFLSAQSENSAALARLKAYGLSSNAIEQLQKSKNVFGEYTLSADVNGVVLTDDFHQGQRVNAGEALMIVADEKELWVEARLPANSKLALPKGTIAVVQTSADRFEATVSQEAHTIEPTTRTRIVRLTIQNNAHRLHSGLFVNVFFKFKTDSEVIAVPETALMRNSDGDWVVFIEKSPGQFEPHEITLGRPLGKLREVFGVDARTKVVTEGAFFVASQLAKGGFDPHNH</sequence>
<dbReference type="OrthoDB" id="9806939at2"/>
<feature type="compositionally biased region" description="Basic and acidic residues" evidence="3">
    <location>
        <begin position="28"/>
        <end position="69"/>
    </location>
</feature>
<dbReference type="NCBIfam" id="TIGR01730">
    <property type="entry name" value="RND_mfp"/>
    <property type="match status" value="1"/>
</dbReference>
<dbReference type="InterPro" id="IPR058647">
    <property type="entry name" value="BSH_CzcB-like"/>
</dbReference>
<dbReference type="Gene3D" id="2.40.30.170">
    <property type="match status" value="1"/>
</dbReference>
<dbReference type="GO" id="GO:0022857">
    <property type="term" value="F:transmembrane transporter activity"/>
    <property type="evidence" value="ECO:0007669"/>
    <property type="project" value="InterPro"/>
</dbReference>
<gene>
    <name evidence="7" type="ORF">FLL45_05135</name>
</gene>
<evidence type="ECO:0000256" key="1">
    <source>
        <dbReference type="ARBA" id="ARBA00009477"/>
    </source>
</evidence>
<evidence type="ECO:0000259" key="6">
    <source>
        <dbReference type="Pfam" id="PF25973"/>
    </source>
</evidence>
<dbReference type="Proteomes" id="UP000317839">
    <property type="component" value="Unassembled WGS sequence"/>
</dbReference>
<dbReference type="InterPro" id="IPR051909">
    <property type="entry name" value="MFP_Cation_Efflux"/>
</dbReference>
<dbReference type="Gene3D" id="1.10.287.470">
    <property type="entry name" value="Helix hairpin bin"/>
    <property type="match status" value="1"/>
</dbReference>
<dbReference type="RefSeq" id="WP_142940903.1">
    <property type="nucleotide sequence ID" value="NZ_VIKR01000001.1"/>
</dbReference>
<dbReference type="Pfam" id="PF25954">
    <property type="entry name" value="Beta-barrel_RND_2"/>
    <property type="match status" value="1"/>
</dbReference>
<evidence type="ECO:0000256" key="4">
    <source>
        <dbReference type="SAM" id="SignalP"/>
    </source>
</evidence>
<dbReference type="GO" id="GO:0030288">
    <property type="term" value="C:outer membrane-bounded periplasmic space"/>
    <property type="evidence" value="ECO:0007669"/>
    <property type="project" value="TreeGrafter"/>
</dbReference>
<dbReference type="Pfam" id="PF25973">
    <property type="entry name" value="BSH_CzcB"/>
    <property type="match status" value="1"/>
</dbReference>
<dbReference type="GO" id="GO:0016020">
    <property type="term" value="C:membrane"/>
    <property type="evidence" value="ECO:0007669"/>
    <property type="project" value="InterPro"/>
</dbReference>
<dbReference type="AlphaFoldDB" id="A0A545TJI9"/>
<name>A0A545TJI9_9GAMM</name>
<dbReference type="GO" id="GO:0015679">
    <property type="term" value="P:plasma membrane copper ion transport"/>
    <property type="evidence" value="ECO:0007669"/>
    <property type="project" value="TreeGrafter"/>
</dbReference>
<feature type="signal peptide" evidence="4">
    <location>
        <begin position="1"/>
        <end position="21"/>
    </location>
</feature>
<dbReference type="EMBL" id="VIKR01000001">
    <property type="protein sequence ID" value="TQV77331.1"/>
    <property type="molecule type" value="Genomic_DNA"/>
</dbReference>
<dbReference type="SUPFAM" id="SSF111369">
    <property type="entry name" value="HlyD-like secretion proteins"/>
    <property type="match status" value="1"/>
</dbReference>
<feature type="region of interest" description="Disordered" evidence="3">
    <location>
        <begin position="20"/>
        <end position="73"/>
    </location>
</feature>
<proteinExistence type="inferred from homology"/>
<dbReference type="GO" id="GO:0046914">
    <property type="term" value="F:transition metal ion binding"/>
    <property type="evidence" value="ECO:0007669"/>
    <property type="project" value="TreeGrafter"/>
</dbReference>
<feature type="domain" description="CusB-like beta-barrel" evidence="5">
    <location>
        <begin position="248"/>
        <end position="318"/>
    </location>
</feature>
<evidence type="ECO:0000313" key="8">
    <source>
        <dbReference type="Proteomes" id="UP000317839"/>
    </source>
</evidence>